<evidence type="ECO:0000313" key="1">
    <source>
        <dbReference type="EMBL" id="KQL57230.1"/>
    </source>
</evidence>
<protein>
    <submittedName>
        <fullName evidence="1">Uncharacterized protein</fullName>
    </submittedName>
</protein>
<dbReference type="Proteomes" id="UP000051061">
    <property type="component" value="Unassembled WGS sequence"/>
</dbReference>
<sequence length="129" mass="14348">MSYTLKHGRTEFKGGINILASRDLQWTEHGITLDAEHTGAKYLPVGTPVCRNLDTGKYEVYADGEGGEAPEGYDDFALLNVDVNVDGKHDVIIGEVLIKASVYEAKLPDTVTEKFKELTRPLIRYINHI</sequence>
<reference evidence="1 2" key="1">
    <citation type="submission" date="2015-09" db="EMBL/GenBank/DDBJ databases">
        <title>Genome sequencing project for genomic taxonomy and phylogenomics of Bacillus-like bacteria.</title>
        <authorList>
            <person name="Liu B."/>
            <person name="Wang J."/>
            <person name="Zhu Y."/>
            <person name="Liu G."/>
            <person name="Chen Q."/>
            <person name="Chen Z."/>
            <person name="Lan J."/>
            <person name="Che J."/>
            <person name="Ge C."/>
            <person name="Shi H."/>
            <person name="Pan Z."/>
            <person name="Liu X."/>
        </authorList>
    </citation>
    <scope>NUCLEOTIDE SEQUENCE [LARGE SCALE GENOMIC DNA]</scope>
    <source>
        <strain evidence="1 2">DSM 19153</strain>
    </source>
</reference>
<dbReference type="EMBL" id="LJJD01000016">
    <property type="protein sequence ID" value="KQL57230.1"/>
    <property type="molecule type" value="Genomic_DNA"/>
</dbReference>
<accession>A0A9D5I212</accession>
<dbReference type="AlphaFoldDB" id="A0A9D5I212"/>
<keyword evidence="2" id="KW-1185">Reference proteome</keyword>
<proteinExistence type="predicted"/>
<gene>
    <name evidence="1" type="ORF">AN965_09770</name>
</gene>
<comment type="caution">
    <text evidence="1">The sequence shown here is derived from an EMBL/GenBank/DDBJ whole genome shotgun (WGS) entry which is preliminary data.</text>
</comment>
<evidence type="ECO:0000313" key="2">
    <source>
        <dbReference type="Proteomes" id="UP000051061"/>
    </source>
</evidence>
<name>A0A9D5I212_9BACI</name>
<organism evidence="1 2">
    <name type="scientific">Alkalicoccobacillus plakortidis</name>
    <dbReference type="NCBI Taxonomy" id="444060"/>
    <lineage>
        <taxon>Bacteria</taxon>
        <taxon>Bacillati</taxon>
        <taxon>Bacillota</taxon>
        <taxon>Bacilli</taxon>
        <taxon>Bacillales</taxon>
        <taxon>Bacillaceae</taxon>
        <taxon>Alkalicoccobacillus</taxon>
    </lineage>
</organism>